<name>A0ABU3PCA6_9BURK</name>
<evidence type="ECO:0000313" key="4">
    <source>
        <dbReference type="EMBL" id="MDT9000203.1"/>
    </source>
</evidence>
<dbReference type="PROSITE" id="PS51257">
    <property type="entry name" value="PROKAR_LIPOPROTEIN"/>
    <property type="match status" value="1"/>
</dbReference>
<dbReference type="Gene3D" id="3.40.50.1980">
    <property type="entry name" value="Nitrogenase molybdenum iron protein domain"/>
    <property type="match status" value="2"/>
</dbReference>
<evidence type="ECO:0000259" key="3">
    <source>
        <dbReference type="PROSITE" id="PS50983"/>
    </source>
</evidence>
<dbReference type="InterPro" id="IPR054828">
    <property type="entry name" value="Vit_B12_bind_prot"/>
</dbReference>
<dbReference type="PANTHER" id="PTHR30535">
    <property type="entry name" value="VITAMIN B12-BINDING PROTEIN"/>
    <property type="match status" value="1"/>
</dbReference>
<dbReference type="SUPFAM" id="SSF53807">
    <property type="entry name" value="Helical backbone' metal receptor"/>
    <property type="match status" value="1"/>
</dbReference>
<reference evidence="4" key="1">
    <citation type="submission" date="2023-09" db="EMBL/GenBank/DDBJ databases">
        <title>Paucibacter sp. APW11 Genome sequencing and assembly.</title>
        <authorList>
            <person name="Kim I."/>
        </authorList>
    </citation>
    <scope>NUCLEOTIDE SEQUENCE</scope>
    <source>
        <strain evidence="4">APW11</strain>
    </source>
</reference>
<dbReference type="EMBL" id="JAVXZY010000005">
    <property type="protein sequence ID" value="MDT9000203.1"/>
    <property type="molecule type" value="Genomic_DNA"/>
</dbReference>
<protein>
    <submittedName>
        <fullName evidence="4">Helical backbone metal receptor</fullName>
    </submittedName>
</protein>
<keyword evidence="5" id="KW-1185">Reference proteome</keyword>
<dbReference type="NCBIfam" id="NF038402">
    <property type="entry name" value="TroA_like"/>
    <property type="match status" value="1"/>
</dbReference>
<sequence length="293" mass="32345">MTLRLKFLAAAFLALLLACVPAHALIELKDDLGHTTRWTQAPKRIVTLLPSLTETVCALGACDALVGVDRYSNFPEQVKKLPKLGGLDDTQVETIVALRPDVVLLAPSSRVTDRLRNLGLTVVTLESRSYADVQRVLERLGQLLQISDAQAVWRRIEAQVDSAAKSMPAQARGTLVYYEIDRSPYAAGPVSFMGETMIRLGLKNIITPEMGPFPKISPEYVVRANPQLIMIGKRNADGLFERPGWSRIPAIREKRVCIFDSQQSDVLARPGPRMGEAAQIMAQCLREQFAAKP</sequence>
<dbReference type="InterPro" id="IPR050902">
    <property type="entry name" value="ABC_Transporter_SBP"/>
</dbReference>
<evidence type="ECO:0000313" key="5">
    <source>
        <dbReference type="Proteomes" id="UP001246372"/>
    </source>
</evidence>
<accession>A0ABU3PCA6</accession>
<evidence type="ECO:0000256" key="1">
    <source>
        <dbReference type="ARBA" id="ARBA00022729"/>
    </source>
</evidence>
<dbReference type="Pfam" id="PF01497">
    <property type="entry name" value="Peripla_BP_2"/>
    <property type="match status" value="1"/>
</dbReference>
<keyword evidence="4" id="KW-0675">Receptor</keyword>
<organism evidence="4 5">
    <name type="scientific">Roseateles aquae</name>
    <dbReference type="NCBI Taxonomy" id="3077235"/>
    <lineage>
        <taxon>Bacteria</taxon>
        <taxon>Pseudomonadati</taxon>
        <taxon>Pseudomonadota</taxon>
        <taxon>Betaproteobacteria</taxon>
        <taxon>Burkholderiales</taxon>
        <taxon>Sphaerotilaceae</taxon>
        <taxon>Roseateles</taxon>
    </lineage>
</organism>
<feature type="domain" description="Fe/B12 periplasmic-binding" evidence="3">
    <location>
        <begin position="44"/>
        <end position="293"/>
    </location>
</feature>
<dbReference type="Proteomes" id="UP001246372">
    <property type="component" value="Unassembled WGS sequence"/>
</dbReference>
<evidence type="ECO:0000256" key="2">
    <source>
        <dbReference type="SAM" id="SignalP"/>
    </source>
</evidence>
<comment type="caution">
    <text evidence="4">The sequence shown here is derived from an EMBL/GenBank/DDBJ whole genome shotgun (WGS) entry which is preliminary data.</text>
</comment>
<proteinExistence type="predicted"/>
<feature type="chain" id="PRO_5046274899" evidence="2">
    <location>
        <begin position="25"/>
        <end position="293"/>
    </location>
</feature>
<dbReference type="PROSITE" id="PS50983">
    <property type="entry name" value="FE_B12_PBP"/>
    <property type="match status" value="1"/>
</dbReference>
<dbReference type="InterPro" id="IPR002491">
    <property type="entry name" value="ABC_transptr_periplasmic_BD"/>
</dbReference>
<feature type="signal peptide" evidence="2">
    <location>
        <begin position="1"/>
        <end position="24"/>
    </location>
</feature>
<dbReference type="PANTHER" id="PTHR30535:SF34">
    <property type="entry name" value="MOLYBDATE-BINDING PROTEIN MOLA"/>
    <property type="match status" value="1"/>
</dbReference>
<keyword evidence="1 2" id="KW-0732">Signal</keyword>
<gene>
    <name evidence="4" type="ORF">RQP53_13080</name>
</gene>
<dbReference type="RefSeq" id="WP_315650764.1">
    <property type="nucleotide sequence ID" value="NZ_JAVXZY010000005.1"/>
</dbReference>